<evidence type="ECO:0000256" key="5">
    <source>
        <dbReference type="ARBA" id="ARBA00022989"/>
    </source>
</evidence>
<dbReference type="EMBL" id="BBMS01000036">
    <property type="protein sequence ID" value="GAL27967.1"/>
    <property type="molecule type" value="Genomic_DNA"/>
</dbReference>
<feature type="transmembrane region" description="Helical" evidence="7">
    <location>
        <begin position="156"/>
        <end position="176"/>
    </location>
</feature>
<evidence type="ECO:0000313" key="10">
    <source>
        <dbReference type="Proteomes" id="UP000029223"/>
    </source>
</evidence>
<protein>
    <submittedName>
        <fullName evidence="9">DedA protein</fullName>
    </submittedName>
</protein>
<evidence type="ECO:0000256" key="7">
    <source>
        <dbReference type="RuleBase" id="RU367016"/>
    </source>
</evidence>
<feature type="transmembrane region" description="Helical" evidence="7">
    <location>
        <begin position="188"/>
        <end position="209"/>
    </location>
</feature>
<dbReference type="InterPro" id="IPR032816">
    <property type="entry name" value="VTT_dom"/>
</dbReference>
<proteinExistence type="inferred from homology"/>
<dbReference type="PANTHER" id="PTHR30353:SF11">
    <property type="entry name" value="INNER MEMBRANE PROTEIN YQJA"/>
    <property type="match status" value="1"/>
</dbReference>
<keyword evidence="4 7" id="KW-0812">Transmembrane</keyword>
<feature type="transmembrane region" description="Helical" evidence="7">
    <location>
        <begin position="27"/>
        <end position="47"/>
    </location>
</feature>
<keyword evidence="10" id="KW-1185">Reference proteome</keyword>
<evidence type="ECO:0000256" key="3">
    <source>
        <dbReference type="ARBA" id="ARBA00022475"/>
    </source>
</evidence>
<comment type="similarity">
    <text evidence="2 7">Belongs to the DedA family.</text>
</comment>
<keyword evidence="3 7" id="KW-1003">Cell membrane</keyword>
<dbReference type="Proteomes" id="UP000029223">
    <property type="component" value="Unassembled WGS sequence"/>
</dbReference>
<evidence type="ECO:0000256" key="6">
    <source>
        <dbReference type="ARBA" id="ARBA00023136"/>
    </source>
</evidence>
<feature type="transmembrane region" description="Helical" evidence="7">
    <location>
        <begin position="54"/>
        <end position="87"/>
    </location>
</feature>
<reference evidence="10" key="1">
    <citation type="submission" date="2014-09" db="EMBL/GenBank/DDBJ databases">
        <title>Vibrio variabilis JCM 19239. (C206) whole genome shotgun sequence.</title>
        <authorList>
            <person name="Sawabe T."/>
            <person name="Meirelles P."/>
            <person name="Nakanishi M."/>
            <person name="Sayaka M."/>
            <person name="Hattori M."/>
            <person name="Ohkuma M."/>
        </authorList>
    </citation>
    <scope>NUCLEOTIDE SEQUENCE [LARGE SCALE GENOMIC DNA]</scope>
    <source>
        <strain evidence="10">JCM 19239</strain>
    </source>
</reference>
<gene>
    <name evidence="9" type="ORF">JCM19239_3424</name>
</gene>
<keyword evidence="5 7" id="KW-1133">Transmembrane helix</keyword>
<dbReference type="PANTHER" id="PTHR30353">
    <property type="entry name" value="INNER MEMBRANE PROTEIN DEDA-RELATED"/>
    <property type="match status" value="1"/>
</dbReference>
<comment type="subcellular location">
    <subcellularLocation>
        <location evidence="1 7">Cell membrane</location>
        <topology evidence="1 7">Multi-pass membrane protein</topology>
    </subcellularLocation>
</comment>
<evidence type="ECO:0000259" key="8">
    <source>
        <dbReference type="Pfam" id="PF09335"/>
    </source>
</evidence>
<accession>A0ABQ0JGV1</accession>
<evidence type="ECO:0000313" key="9">
    <source>
        <dbReference type="EMBL" id="GAL27967.1"/>
    </source>
</evidence>
<keyword evidence="6 7" id="KW-0472">Membrane</keyword>
<name>A0ABQ0JGV1_9VIBR</name>
<comment type="caution">
    <text evidence="9">The sequence shown here is derived from an EMBL/GenBank/DDBJ whole genome shotgun (WGS) entry which is preliminary data.</text>
</comment>
<feature type="domain" description="VTT" evidence="8">
    <location>
        <begin position="61"/>
        <end position="173"/>
    </location>
</feature>
<reference evidence="10" key="2">
    <citation type="submission" date="2014-09" db="EMBL/GenBank/DDBJ databases">
        <authorList>
            <consortium name="NBRP consortium"/>
            <person name="Sawabe T."/>
            <person name="Meirelles P."/>
            <person name="Nakanishi M."/>
            <person name="Sayaka M."/>
            <person name="Hattori M."/>
            <person name="Ohkuma M."/>
        </authorList>
    </citation>
    <scope>NUCLEOTIDE SEQUENCE [LARGE SCALE GENOMIC DNA]</scope>
    <source>
        <strain evidence="10">JCM 19239</strain>
    </source>
</reference>
<evidence type="ECO:0000256" key="1">
    <source>
        <dbReference type="ARBA" id="ARBA00004651"/>
    </source>
</evidence>
<sequence length="250" mass="27520">MLDATQDVLIAIWNQDFDALLSPGSAVLIYILVTLFIGLESSFLPAAPLPCDSIVVLVGTLSAVGVLNPFLAFALLIIAASVGSWLAYLQGRWLNKLPVVRGWLMKVPESNMRLVDNLLGRHGLIALFVARFVPGVRSLVPMVMGIRLHQVQRFHYFAWCSATLWIALLAGVGFVLPSLPDTVSRVATMVLMAAPIVTLCAAIITFVTWRLRRVISGYRDSLKNPNQTRLSALFTHNICRDEQRLNGVAR</sequence>
<evidence type="ECO:0000256" key="2">
    <source>
        <dbReference type="ARBA" id="ARBA00010792"/>
    </source>
</evidence>
<dbReference type="InterPro" id="IPR032818">
    <property type="entry name" value="DedA-like"/>
</dbReference>
<dbReference type="Pfam" id="PF09335">
    <property type="entry name" value="VTT_dom"/>
    <property type="match status" value="1"/>
</dbReference>
<organism evidence="9 10">
    <name type="scientific">Vibrio variabilis</name>
    <dbReference type="NCBI Taxonomy" id="990271"/>
    <lineage>
        <taxon>Bacteria</taxon>
        <taxon>Pseudomonadati</taxon>
        <taxon>Pseudomonadota</taxon>
        <taxon>Gammaproteobacteria</taxon>
        <taxon>Vibrionales</taxon>
        <taxon>Vibrionaceae</taxon>
        <taxon>Vibrio</taxon>
    </lineage>
</organism>
<evidence type="ECO:0000256" key="4">
    <source>
        <dbReference type="ARBA" id="ARBA00022692"/>
    </source>
</evidence>